<dbReference type="Pfam" id="PF01432">
    <property type="entry name" value="Peptidase_M3"/>
    <property type="match status" value="1"/>
</dbReference>
<keyword evidence="1 6" id="KW-0645">Protease</keyword>
<dbReference type="OrthoDB" id="9766487at2"/>
<dbReference type="GO" id="GO:0006508">
    <property type="term" value="P:proteolysis"/>
    <property type="evidence" value="ECO:0007669"/>
    <property type="project" value="UniProtKB-KW"/>
</dbReference>
<proteinExistence type="inferred from homology"/>
<dbReference type="EMBL" id="AZJI01000001">
    <property type="protein sequence ID" value="ETD24910.1"/>
    <property type="molecule type" value="Genomic_DNA"/>
</dbReference>
<dbReference type="GO" id="GO:0006518">
    <property type="term" value="P:peptide metabolic process"/>
    <property type="evidence" value="ECO:0007669"/>
    <property type="project" value="TreeGrafter"/>
</dbReference>
<comment type="cofactor">
    <cofactor evidence="6">
        <name>Zn(2+)</name>
        <dbReference type="ChEBI" id="CHEBI:29105"/>
    </cofactor>
    <text evidence="6">Binds 1 zinc ion.</text>
</comment>
<keyword evidence="11" id="KW-1185">Reference proteome</keyword>
<keyword evidence="3 6" id="KW-0378">Hydrolase</keyword>
<keyword evidence="4 6" id="KW-0862">Zinc</keyword>
<name>V8CD10_9HELI</name>
<evidence type="ECO:0000256" key="7">
    <source>
        <dbReference type="SAM" id="MobiDB-lite"/>
    </source>
</evidence>
<evidence type="ECO:0000259" key="9">
    <source>
        <dbReference type="Pfam" id="PF08439"/>
    </source>
</evidence>
<feature type="region of interest" description="Disordered" evidence="7">
    <location>
        <begin position="1"/>
        <end position="86"/>
    </location>
</feature>
<dbReference type="InterPro" id="IPR045090">
    <property type="entry name" value="Pept_M3A_M3B"/>
</dbReference>
<evidence type="ECO:0000256" key="4">
    <source>
        <dbReference type="ARBA" id="ARBA00022833"/>
    </source>
</evidence>
<feature type="region of interest" description="Disordered" evidence="7">
    <location>
        <begin position="709"/>
        <end position="753"/>
    </location>
</feature>
<evidence type="ECO:0000259" key="8">
    <source>
        <dbReference type="Pfam" id="PF01432"/>
    </source>
</evidence>
<dbReference type="Proteomes" id="UP000018731">
    <property type="component" value="Unassembled WGS sequence"/>
</dbReference>
<evidence type="ECO:0000256" key="3">
    <source>
        <dbReference type="ARBA" id="ARBA00022801"/>
    </source>
</evidence>
<evidence type="ECO:0000313" key="10">
    <source>
        <dbReference type="EMBL" id="ETD24910.1"/>
    </source>
</evidence>
<evidence type="ECO:0000256" key="1">
    <source>
        <dbReference type="ARBA" id="ARBA00022670"/>
    </source>
</evidence>
<dbReference type="Gene3D" id="1.20.140.70">
    <property type="entry name" value="Oligopeptidase f, N-terminal domain"/>
    <property type="match status" value="1"/>
</dbReference>
<organism evidence="10 11">
    <name type="scientific">Helicobacter macacae MIT 99-5501</name>
    <dbReference type="NCBI Taxonomy" id="1357400"/>
    <lineage>
        <taxon>Bacteria</taxon>
        <taxon>Pseudomonadati</taxon>
        <taxon>Campylobacterota</taxon>
        <taxon>Epsilonproteobacteria</taxon>
        <taxon>Campylobacterales</taxon>
        <taxon>Helicobacteraceae</taxon>
        <taxon>Helicobacter</taxon>
    </lineage>
</organism>
<feature type="domain" description="Peptidase M3A/M3B catalytic" evidence="8">
    <location>
        <begin position="275"/>
        <end position="668"/>
    </location>
</feature>
<dbReference type="PANTHER" id="PTHR11804">
    <property type="entry name" value="PROTEASE M3 THIMET OLIGOPEPTIDASE-RELATED"/>
    <property type="match status" value="1"/>
</dbReference>
<keyword evidence="2 6" id="KW-0479">Metal-binding</keyword>
<feature type="compositionally biased region" description="Low complexity" evidence="7">
    <location>
        <begin position="712"/>
        <end position="722"/>
    </location>
</feature>
<reference evidence="10 11" key="1">
    <citation type="journal article" date="2014" name="Genome Announc.">
        <title>Draft genome sequences of six enterohepatic helicobacter species isolated from humans and one from rhesus macaques.</title>
        <authorList>
            <person name="Shen Z."/>
            <person name="Sheh A."/>
            <person name="Young S.K."/>
            <person name="Abouelliel A."/>
            <person name="Ward D.V."/>
            <person name="Earl A.M."/>
            <person name="Fox J.G."/>
        </authorList>
    </citation>
    <scope>NUCLEOTIDE SEQUENCE [LARGE SCALE GENOMIC DNA]</scope>
    <source>
        <strain evidence="10 11">MIT 99-5501</strain>
    </source>
</reference>
<dbReference type="CDD" id="cd09610">
    <property type="entry name" value="M3B_PepF"/>
    <property type="match status" value="1"/>
</dbReference>
<protein>
    <recommendedName>
        <fullName evidence="12">Oligoendopeptidase F</fullName>
    </recommendedName>
</protein>
<comment type="similarity">
    <text evidence="6">Belongs to the peptidase M3 family.</text>
</comment>
<evidence type="ECO:0000256" key="6">
    <source>
        <dbReference type="RuleBase" id="RU003435"/>
    </source>
</evidence>
<evidence type="ECO:0000313" key="11">
    <source>
        <dbReference type="Proteomes" id="UP000018731"/>
    </source>
</evidence>
<dbReference type="AlphaFoldDB" id="V8CD10"/>
<feature type="compositionally biased region" description="Low complexity" evidence="7">
    <location>
        <begin position="44"/>
        <end position="86"/>
    </location>
</feature>
<feature type="compositionally biased region" description="Basic residues" evidence="7">
    <location>
        <begin position="723"/>
        <end position="744"/>
    </location>
</feature>
<keyword evidence="5 6" id="KW-0482">Metalloprotease</keyword>
<accession>V8CD10</accession>
<dbReference type="Gene3D" id="1.10.1370.20">
    <property type="entry name" value="Oligoendopeptidase f, C-terminal domain"/>
    <property type="match status" value="1"/>
</dbReference>
<dbReference type="SUPFAM" id="SSF55486">
    <property type="entry name" value="Metalloproteases ('zincins'), catalytic domain"/>
    <property type="match status" value="1"/>
</dbReference>
<dbReference type="InterPro" id="IPR013647">
    <property type="entry name" value="OligopepF_N_dom"/>
</dbReference>
<dbReference type="InterPro" id="IPR042088">
    <property type="entry name" value="OligoPept_F_C"/>
</dbReference>
<dbReference type="GO" id="GO:0004222">
    <property type="term" value="F:metalloendopeptidase activity"/>
    <property type="evidence" value="ECO:0007669"/>
    <property type="project" value="InterPro"/>
</dbReference>
<dbReference type="PATRIC" id="fig|1357400.3.peg.344"/>
<dbReference type="InterPro" id="IPR001567">
    <property type="entry name" value="Pept_M3A_M3B_dom"/>
</dbReference>
<gene>
    <name evidence="10" type="ORF">HMPREF2086_00244</name>
</gene>
<evidence type="ECO:0000256" key="2">
    <source>
        <dbReference type="ARBA" id="ARBA00022723"/>
    </source>
</evidence>
<dbReference type="GO" id="GO:0046872">
    <property type="term" value="F:metal ion binding"/>
    <property type="evidence" value="ECO:0007669"/>
    <property type="project" value="UniProtKB-UniRule"/>
</dbReference>
<dbReference type="eggNOG" id="COG1164">
    <property type="taxonomic scope" value="Bacteria"/>
</dbReference>
<comment type="caution">
    <text evidence="10">The sequence shown here is derived from an EMBL/GenBank/DDBJ whole genome shotgun (WGS) entry which is preliminary data.</text>
</comment>
<dbReference type="STRING" id="1357400.HMPREF2086_00244"/>
<dbReference type="Pfam" id="PF08439">
    <property type="entry name" value="Peptidase_M3_N"/>
    <property type="match status" value="1"/>
</dbReference>
<dbReference type="PANTHER" id="PTHR11804:SF5">
    <property type="entry name" value="OLIGOENDOPEPTIDASE F"/>
    <property type="match status" value="1"/>
</dbReference>
<evidence type="ECO:0008006" key="12">
    <source>
        <dbReference type="Google" id="ProtNLM"/>
    </source>
</evidence>
<dbReference type="HOGENOM" id="CLU_021290_3_0_7"/>
<sequence length="753" mass="85417">MSTPHNPPTKSKTRKDSTKKTSAKISTQNLSTQKAQKTKKVKSTKTSAKPTLASKTSANKSSTKQTKQTRQTYTIPKLPKSKNLPKSTLNLHKDIKHKWNLSALFASKDELAPFSKQTKRLALDFEATYKGKLSELSPQDFGDVIARYEGLIERIERVLTFAFLVFAEDTTKGDFYAKYELESSEIYEHLVFFELEFCDIDSAKITKFIAQCEKYAFYLQNLLVKKSHKLDLSAEKALIATSSVGVSAFGRLFDEHLASLKIGADKKGEEEVLSLLHSPKRKIRQQAQEDFTKSLQESTPLLSYILNMVRKDLSIQTRLRSYPNKESFRHISNQISQKSVDSMMKCVNANFHLVHSYYALKGSILGINLKDFDRYAPIFAESSPSKTTKDTQVKSQKESTKISYAQALNQVILSYEKFSPSFAKITRRAIKEGWVSSHPTPNKRGGAFSHGATPKAHPFVLLNWTGNRRDAFTIAHEFGHMIHQELSKNVGTLNHDTPLTTAETASVFGEMLFFDYLKRELKNKNAQKELLQIYAGKLEDIFSTLFRQVVMTNFERAIHAKEGELKAQDFDKIWQDENEKMFGKSLKLTQNYARWWSYIPHFIHSPFYCYAYSYGQLLVLALFGLYKSGKCDDFVSIYTDFLSAGGSKSPSELVGAFGFDIESSAFWNIGINEVQKLLWEFCTLCKEQGIKIPKNAQYSLVNIRKKSTKTINPKNSSLSTKPKSTKKASKNPTNKTKKPKKLPTKSKSSAKQN</sequence>
<feature type="domain" description="Oligopeptidase F N-terminal" evidence="9">
    <location>
        <begin position="196"/>
        <end position="261"/>
    </location>
</feature>
<evidence type="ECO:0000256" key="5">
    <source>
        <dbReference type="ARBA" id="ARBA00023049"/>
    </source>
</evidence>